<sequence>MALKGRDVSTLVVFALVACSGMKNEALAQTPAIPAHKAAVVLFDGKTLNNFDVFLKSKGLNDDPDHVFQVENGVIHVSGKDMGYIITKKEYQNYYLRAEFKWGEGTYGSREGKARDSGILYDIQGEQKVWPRSLEFQIMEGGTGDFWMTDGAALTGKDGVRVEGPAGKAMKIDRFGKGPSENVVGFRDPVGEVEKPHGEWNVVELVIQGNDVKQYVNGKLVNEGMNPSPTSGKILFQSEGAELYFRDMKLYPLK</sequence>
<dbReference type="InterPro" id="IPR010496">
    <property type="entry name" value="AL/BT2_dom"/>
</dbReference>
<evidence type="ECO:0000313" key="2">
    <source>
        <dbReference type="EMBL" id="RZU40245.1"/>
    </source>
</evidence>
<dbReference type="RefSeq" id="WP_242617819.1">
    <property type="nucleotide sequence ID" value="NZ_SHKW01000001.1"/>
</dbReference>
<feature type="domain" description="3-keto-alpha-glucoside-1,2-lyase/3-keto-2-hydroxy-glucal hydratase" evidence="1">
    <location>
        <begin position="39"/>
        <end position="250"/>
    </location>
</feature>
<dbReference type="EMBL" id="SHKW01000001">
    <property type="protein sequence ID" value="RZU40245.1"/>
    <property type="molecule type" value="Genomic_DNA"/>
</dbReference>
<keyword evidence="3" id="KW-1185">Reference proteome</keyword>
<reference evidence="2 3" key="1">
    <citation type="submission" date="2019-02" db="EMBL/GenBank/DDBJ databases">
        <title>Genomic Encyclopedia of Archaeal and Bacterial Type Strains, Phase II (KMG-II): from individual species to whole genera.</title>
        <authorList>
            <person name="Goeker M."/>
        </authorList>
    </citation>
    <scope>NUCLEOTIDE SEQUENCE [LARGE SCALE GENOMIC DNA]</scope>
    <source>
        <strain evidence="2 3">DSM 18101</strain>
    </source>
</reference>
<dbReference type="GO" id="GO:0016787">
    <property type="term" value="F:hydrolase activity"/>
    <property type="evidence" value="ECO:0007669"/>
    <property type="project" value="InterPro"/>
</dbReference>
<gene>
    <name evidence="2" type="ORF">BDD14_1690</name>
</gene>
<protein>
    <submittedName>
        <fullName evidence="2">Uncharacterized protein DUF1080</fullName>
    </submittedName>
</protein>
<dbReference type="PROSITE" id="PS51257">
    <property type="entry name" value="PROKAR_LIPOPROTEIN"/>
    <property type="match status" value="1"/>
</dbReference>
<name>A0A4Q7YTL2_9BACT</name>
<comment type="caution">
    <text evidence="2">The sequence shown here is derived from an EMBL/GenBank/DDBJ whole genome shotgun (WGS) entry which is preliminary data.</text>
</comment>
<dbReference type="Gene3D" id="2.60.120.560">
    <property type="entry name" value="Exo-inulinase, domain 1"/>
    <property type="match status" value="1"/>
</dbReference>
<dbReference type="AlphaFoldDB" id="A0A4Q7YTL2"/>
<accession>A0A4Q7YTL2</accession>
<evidence type="ECO:0000259" key="1">
    <source>
        <dbReference type="Pfam" id="PF06439"/>
    </source>
</evidence>
<evidence type="ECO:0000313" key="3">
    <source>
        <dbReference type="Proteomes" id="UP000292958"/>
    </source>
</evidence>
<dbReference type="Pfam" id="PF06439">
    <property type="entry name" value="3keto-disac_hyd"/>
    <property type="match status" value="1"/>
</dbReference>
<proteinExistence type="predicted"/>
<dbReference type="Proteomes" id="UP000292958">
    <property type="component" value="Unassembled WGS sequence"/>
</dbReference>
<organism evidence="2 3">
    <name type="scientific">Edaphobacter modestus</name>
    <dbReference type="NCBI Taxonomy" id="388466"/>
    <lineage>
        <taxon>Bacteria</taxon>
        <taxon>Pseudomonadati</taxon>
        <taxon>Acidobacteriota</taxon>
        <taxon>Terriglobia</taxon>
        <taxon>Terriglobales</taxon>
        <taxon>Acidobacteriaceae</taxon>
        <taxon>Edaphobacter</taxon>
    </lineage>
</organism>